<dbReference type="InterPro" id="IPR013767">
    <property type="entry name" value="PAS_fold"/>
</dbReference>
<dbReference type="Proteomes" id="UP000502608">
    <property type="component" value="Chromosome"/>
</dbReference>
<organism evidence="8 9">
    <name type="scientific">Shewanella aestuarii</name>
    <dbReference type="NCBI Taxonomy" id="1028752"/>
    <lineage>
        <taxon>Bacteria</taxon>
        <taxon>Pseudomonadati</taxon>
        <taxon>Pseudomonadota</taxon>
        <taxon>Gammaproteobacteria</taxon>
        <taxon>Alteromonadales</taxon>
        <taxon>Shewanellaceae</taxon>
        <taxon>Shewanella</taxon>
    </lineage>
</organism>
<feature type="transmembrane region" description="Helical" evidence="3">
    <location>
        <begin position="177"/>
        <end position="199"/>
    </location>
</feature>
<dbReference type="PANTHER" id="PTHR44757">
    <property type="entry name" value="DIGUANYLATE CYCLASE DGCP"/>
    <property type="match status" value="1"/>
</dbReference>
<feature type="domain" description="PAS" evidence="4">
    <location>
        <begin position="208"/>
        <end position="278"/>
    </location>
</feature>
<evidence type="ECO:0000256" key="1">
    <source>
        <dbReference type="ARBA" id="ARBA00012282"/>
    </source>
</evidence>
<dbReference type="EMBL" id="CP050313">
    <property type="protein sequence ID" value="QIR15498.1"/>
    <property type="molecule type" value="Genomic_DNA"/>
</dbReference>
<dbReference type="InterPro" id="IPR052155">
    <property type="entry name" value="Biofilm_reg_signaling"/>
</dbReference>
<dbReference type="Pfam" id="PF08447">
    <property type="entry name" value="PAS_3"/>
    <property type="match status" value="1"/>
</dbReference>
<dbReference type="CDD" id="cd01948">
    <property type="entry name" value="EAL"/>
    <property type="match status" value="1"/>
</dbReference>
<dbReference type="InterPro" id="IPR035965">
    <property type="entry name" value="PAS-like_dom_sf"/>
</dbReference>
<protein>
    <recommendedName>
        <fullName evidence="1">cyclic-guanylate-specific phosphodiesterase</fullName>
        <ecNumber evidence="1">3.1.4.52</ecNumber>
    </recommendedName>
</protein>
<evidence type="ECO:0000256" key="3">
    <source>
        <dbReference type="SAM" id="Phobius"/>
    </source>
</evidence>
<dbReference type="SMART" id="SM00052">
    <property type="entry name" value="EAL"/>
    <property type="match status" value="1"/>
</dbReference>
<dbReference type="Pfam" id="PF13426">
    <property type="entry name" value="PAS_9"/>
    <property type="match status" value="1"/>
</dbReference>
<dbReference type="PANTHER" id="PTHR44757:SF2">
    <property type="entry name" value="BIOFILM ARCHITECTURE MAINTENANCE PROTEIN MBAA"/>
    <property type="match status" value="1"/>
</dbReference>
<dbReference type="SMART" id="SM00091">
    <property type="entry name" value="PAS"/>
    <property type="match status" value="3"/>
</dbReference>
<dbReference type="InterPro" id="IPR000014">
    <property type="entry name" value="PAS"/>
</dbReference>
<feature type="domain" description="PAC" evidence="5">
    <location>
        <begin position="532"/>
        <end position="584"/>
    </location>
</feature>
<keyword evidence="3" id="KW-1133">Transmembrane helix</keyword>
<dbReference type="InterPro" id="IPR001610">
    <property type="entry name" value="PAC"/>
</dbReference>
<dbReference type="RefSeq" id="WP_167679328.1">
    <property type="nucleotide sequence ID" value="NZ_CP050313.1"/>
</dbReference>
<reference evidence="8 9" key="1">
    <citation type="submission" date="2020-03" db="EMBL/GenBank/DDBJ databases">
        <title>Complete genome sequence of Shewanella sp.</title>
        <authorList>
            <person name="Kim Y.-S."/>
            <person name="Kim S.-J."/>
            <person name="Jung H.-K."/>
            <person name="Kim K.-H."/>
        </authorList>
    </citation>
    <scope>NUCLEOTIDE SEQUENCE [LARGE SCALE GENOMIC DNA]</scope>
    <source>
        <strain evidence="8 9">PN3F2</strain>
    </source>
</reference>
<gene>
    <name evidence="8" type="ORF">HBH39_14165</name>
</gene>
<keyword evidence="9" id="KW-1185">Reference proteome</keyword>
<evidence type="ECO:0000259" key="6">
    <source>
        <dbReference type="PROSITE" id="PS50883"/>
    </source>
</evidence>
<dbReference type="Gene3D" id="3.20.20.450">
    <property type="entry name" value="EAL domain"/>
    <property type="match status" value="1"/>
</dbReference>
<dbReference type="FunFam" id="3.20.20.450:FF:000001">
    <property type="entry name" value="Cyclic di-GMP phosphodiesterase yahA"/>
    <property type="match status" value="1"/>
</dbReference>
<dbReference type="GO" id="GO:0071111">
    <property type="term" value="F:cyclic-guanylate-specific phosphodiesterase activity"/>
    <property type="evidence" value="ECO:0007669"/>
    <property type="project" value="UniProtKB-EC"/>
</dbReference>
<sequence>MAILSITALLSLSWVFFAKEGVAKINQVQNFWVDYSQQTVKEIEILEEIHHSIGFGGLIHHFKNYVLRHNPSYLDSAKESIQKFKHSLYSYHQFVNSAAEEQAILDIKNVVEQYEANLELVTLGIANGQTIAQIDKVVKVDDEPAFIALAFLKERALARAEETRHFTTQKIKETTQFLLFSILAIPVMFIFSGILIRFIKVNQRIQEAYGILDNLLKSMPDAVLSFNRDGKILRASKQAQRLLGYSHAELSGMQAVQLMLPEQRNQYAAKIKTFVKHSASSRITELKSLFVLSKAGQQIPVEINLSRVDVADVCGIIVIRDISGRLKNELSLIKSQQQLMNAQKVAHLGHWEWLVKEQQFECSKQTQIILGFPGGVNHLTLDSFIDRIHPKDKDLVRNAFNDAINKQQGFALDCMLAEINGEERIVHLIGEVTFDDQNQSLMLSGTVQDITHLRQTEQRVLLAAAVFENTTEGVLITDKTNRIIAVNNAYTNITGYDEDEVLGLSPDFCSSGHHDKDFYREMWHQIKTRGKWRGEIWDRRKDGSVFPKWVSINKVTDENANVVNYVAVFSDITHMKESEQRLEYIAQHDSLTDLPNRMLFNMTLEHAMAVAKRKRCKLALFFMDLDRFKQINDSLGHPVGDALLVAVTKRLMEDRRASDTISRLGGDEFTIIFEGVNGKNSILNAANSLLDSFKTPFIINHNELYVSFSVGVAVYPDDGETITELVKNADTAMYKAKRDGGSQVVFYDESQSIEATERFSIGNNLFQAMKELQFELHYQPQIDLSTNRIVGVEALARWTHPQLGMISPAKFIPAAEENGLIEEIGKWSLITACQQMNLWKAQGLPSIRMSVNISGKQITSGLLVDSVKKVLNDTGINPNHLILEITESSVMQQAELAVDTLKALRALGVGVAIDDFGTDYSSLTYLKRFKIDKLKIDRSFVMGLPEDKEDAAIVKAIIAMSHSLGFSVIAEGVETETQKLFMLENGCEEMQGYLFSPAVPADKFAELWSKHHS</sequence>
<dbReference type="Gene3D" id="3.30.450.20">
    <property type="entry name" value="PAS domain"/>
    <property type="match status" value="3"/>
</dbReference>
<dbReference type="SUPFAM" id="SSF141868">
    <property type="entry name" value="EAL domain-like"/>
    <property type="match status" value="1"/>
</dbReference>
<dbReference type="InterPro" id="IPR000160">
    <property type="entry name" value="GGDEF_dom"/>
</dbReference>
<proteinExistence type="predicted"/>
<feature type="domain" description="PAS" evidence="4">
    <location>
        <begin position="466"/>
        <end position="503"/>
    </location>
</feature>
<accession>A0A6G9QM78</accession>
<evidence type="ECO:0000256" key="2">
    <source>
        <dbReference type="ARBA" id="ARBA00022636"/>
    </source>
</evidence>
<dbReference type="NCBIfam" id="TIGR00254">
    <property type="entry name" value="GGDEF"/>
    <property type="match status" value="1"/>
</dbReference>
<dbReference type="CDD" id="cd00130">
    <property type="entry name" value="PAS"/>
    <property type="match status" value="2"/>
</dbReference>
<dbReference type="InterPro" id="IPR035919">
    <property type="entry name" value="EAL_sf"/>
</dbReference>
<dbReference type="SMART" id="SM00267">
    <property type="entry name" value="GGDEF"/>
    <property type="match status" value="1"/>
</dbReference>
<evidence type="ECO:0000259" key="5">
    <source>
        <dbReference type="PROSITE" id="PS50113"/>
    </source>
</evidence>
<dbReference type="InterPro" id="IPR029787">
    <property type="entry name" value="Nucleotide_cyclase"/>
</dbReference>
<dbReference type="CDD" id="cd01949">
    <property type="entry name" value="GGDEF"/>
    <property type="match status" value="1"/>
</dbReference>
<dbReference type="InterPro" id="IPR013655">
    <property type="entry name" value="PAS_fold_3"/>
</dbReference>
<dbReference type="GO" id="GO:0006355">
    <property type="term" value="P:regulation of DNA-templated transcription"/>
    <property type="evidence" value="ECO:0007669"/>
    <property type="project" value="InterPro"/>
</dbReference>
<dbReference type="SMART" id="SM00086">
    <property type="entry name" value="PAC"/>
    <property type="match status" value="2"/>
</dbReference>
<dbReference type="PROSITE" id="PS50883">
    <property type="entry name" value="EAL"/>
    <property type="match status" value="1"/>
</dbReference>
<dbReference type="PROSITE" id="PS50112">
    <property type="entry name" value="PAS"/>
    <property type="match status" value="2"/>
</dbReference>
<dbReference type="SUPFAM" id="SSF55073">
    <property type="entry name" value="Nucleotide cyclase"/>
    <property type="match status" value="1"/>
</dbReference>
<dbReference type="SUPFAM" id="SSF55785">
    <property type="entry name" value="PYP-like sensor domain (PAS domain)"/>
    <property type="match status" value="3"/>
</dbReference>
<evidence type="ECO:0000259" key="4">
    <source>
        <dbReference type="PROSITE" id="PS50112"/>
    </source>
</evidence>
<dbReference type="InterPro" id="IPR001633">
    <property type="entry name" value="EAL_dom"/>
</dbReference>
<dbReference type="Pfam" id="PF00563">
    <property type="entry name" value="EAL"/>
    <property type="match status" value="1"/>
</dbReference>
<evidence type="ECO:0000313" key="8">
    <source>
        <dbReference type="EMBL" id="QIR15498.1"/>
    </source>
</evidence>
<dbReference type="Gene3D" id="3.30.70.270">
    <property type="match status" value="1"/>
</dbReference>
<dbReference type="PROSITE" id="PS50887">
    <property type="entry name" value="GGDEF"/>
    <property type="match status" value="1"/>
</dbReference>
<dbReference type="InterPro" id="IPR000700">
    <property type="entry name" value="PAS-assoc_C"/>
</dbReference>
<feature type="domain" description="EAL" evidence="6">
    <location>
        <begin position="758"/>
        <end position="1012"/>
    </location>
</feature>
<evidence type="ECO:0000259" key="7">
    <source>
        <dbReference type="PROSITE" id="PS50887"/>
    </source>
</evidence>
<dbReference type="InterPro" id="IPR043128">
    <property type="entry name" value="Rev_trsase/Diguanyl_cyclase"/>
</dbReference>
<name>A0A6G9QM78_9GAMM</name>
<dbReference type="Pfam" id="PF00989">
    <property type="entry name" value="PAS"/>
    <property type="match status" value="1"/>
</dbReference>
<dbReference type="KEGG" id="saes:HBH39_14165"/>
<evidence type="ECO:0000313" key="9">
    <source>
        <dbReference type="Proteomes" id="UP000502608"/>
    </source>
</evidence>
<feature type="domain" description="GGDEF" evidence="7">
    <location>
        <begin position="616"/>
        <end position="749"/>
    </location>
</feature>
<keyword evidence="3" id="KW-0472">Membrane</keyword>
<dbReference type="EC" id="3.1.4.52" evidence="1"/>
<dbReference type="PROSITE" id="PS50113">
    <property type="entry name" value="PAC"/>
    <property type="match status" value="2"/>
</dbReference>
<dbReference type="NCBIfam" id="TIGR00229">
    <property type="entry name" value="sensory_box"/>
    <property type="match status" value="2"/>
</dbReference>
<keyword evidence="2" id="KW-0973">c-di-GMP</keyword>
<keyword evidence="3" id="KW-0812">Transmembrane</keyword>
<dbReference type="AlphaFoldDB" id="A0A6G9QM78"/>
<dbReference type="Pfam" id="PF00990">
    <property type="entry name" value="GGDEF"/>
    <property type="match status" value="1"/>
</dbReference>
<feature type="domain" description="PAC" evidence="5">
    <location>
        <begin position="410"/>
        <end position="462"/>
    </location>
</feature>